<protein>
    <recommendedName>
        <fullName evidence="2 10">Lysine--tRNA ligase</fullName>
        <ecNumber evidence="1 10">6.1.1.6</ecNumber>
    </recommendedName>
    <alternativeName>
        <fullName evidence="8 10">Lysyl-tRNA synthetase</fullName>
    </alternativeName>
</protein>
<evidence type="ECO:0000256" key="6">
    <source>
        <dbReference type="ARBA" id="ARBA00022840"/>
    </source>
</evidence>
<dbReference type="Gene3D" id="3.30.930.10">
    <property type="entry name" value="Bira Bifunctional Protein, Domain 2"/>
    <property type="match status" value="1"/>
</dbReference>
<dbReference type="InterPro" id="IPR004365">
    <property type="entry name" value="NA-bd_OB_tRNA"/>
</dbReference>
<keyword evidence="3 12" id="KW-0436">Ligase</keyword>
<dbReference type="InterPro" id="IPR004364">
    <property type="entry name" value="Aa-tRNA-synt_II"/>
</dbReference>
<evidence type="ECO:0000256" key="4">
    <source>
        <dbReference type="ARBA" id="ARBA00022723"/>
    </source>
</evidence>
<dbReference type="InterPro" id="IPR002313">
    <property type="entry name" value="Lys-tRNA-ligase_II"/>
</dbReference>
<dbReference type="Gene3D" id="2.40.50.140">
    <property type="entry name" value="Nucleic acid-binding proteins"/>
    <property type="match status" value="1"/>
</dbReference>
<dbReference type="GO" id="GO:0004824">
    <property type="term" value="F:lysine-tRNA ligase activity"/>
    <property type="evidence" value="ECO:0007669"/>
    <property type="project" value="UniProtKB-EC"/>
</dbReference>
<comment type="caution">
    <text evidence="12">The sequence shown here is derived from an EMBL/GenBank/DDBJ whole genome shotgun (WGS) entry which is preliminary data.</text>
</comment>
<dbReference type="GO" id="GO:0005524">
    <property type="term" value="F:ATP binding"/>
    <property type="evidence" value="ECO:0007669"/>
    <property type="project" value="UniProtKB-KW"/>
</dbReference>
<evidence type="ECO:0000313" key="12">
    <source>
        <dbReference type="EMBL" id="CAI8054631.1"/>
    </source>
</evidence>
<gene>
    <name evidence="12" type="ORF">GBAR_LOCUS29800</name>
</gene>
<evidence type="ECO:0000259" key="11">
    <source>
        <dbReference type="PROSITE" id="PS50862"/>
    </source>
</evidence>
<keyword evidence="6" id="KW-0067">ATP-binding</keyword>
<evidence type="ECO:0000256" key="5">
    <source>
        <dbReference type="ARBA" id="ARBA00022741"/>
    </source>
</evidence>
<name>A0AA35TVT1_GEOBA</name>
<evidence type="ECO:0000256" key="1">
    <source>
        <dbReference type="ARBA" id="ARBA00013166"/>
    </source>
</evidence>
<evidence type="ECO:0000313" key="13">
    <source>
        <dbReference type="Proteomes" id="UP001174909"/>
    </source>
</evidence>
<dbReference type="PROSITE" id="PS50862">
    <property type="entry name" value="AA_TRNA_LIGASE_II"/>
    <property type="match status" value="1"/>
</dbReference>
<dbReference type="InterPro" id="IPR012340">
    <property type="entry name" value="NA-bd_OB-fold"/>
</dbReference>
<organism evidence="12 13">
    <name type="scientific">Geodia barretti</name>
    <name type="common">Barrett's horny sponge</name>
    <dbReference type="NCBI Taxonomy" id="519541"/>
    <lineage>
        <taxon>Eukaryota</taxon>
        <taxon>Metazoa</taxon>
        <taxon>Porifera</taxon>
        <taxon>Demospongiae</taxon>
        <taxon>Heteroscleromorpha</taxon>
        <taxon>Tetractinellida</taxon>
        <taxon>Astrophorina</taxon>
        <taxon>Geodiidae</taxon>
        <taxon>Geodia</taxon>
    </lineage>
</organism>
<accession>A0AA35TVT1</accession>
<dbReference type="NCBIfam" id="TIGR00499">
    <property type="entry name" value="lysS_bact"/>
    <property type="match status" value="1"/>
</dbReference>
<dbReference type="InterPro" id="IPR006195">
    <property type="entry name" value="aa-tRNA-synth_II"/>
</dbReference>
<dbReference type="GO" id="GO:0006430">
    <property type="term" value="P:lysyl-tRNA aminoacylation"/>
    <property type="evidence" value="ECO:0007669"/>
    <property type="project" value="InterPro"/>
</dbReference>
<keyword evidence="13" id="KW-1185">Reference proteome</keyword>
<keyword evidence="5" id="KW-0547">Nucleotide-binding</keyword>
<dbReference type="PANTHER" id="PTHR42918">
    <property type="entry name" value="LYSYL-TRNA SYNTHETASE"/>
    <property type="match status" value="1"/>
</dbReference>
<dbReference type="Pfam" id="PF01336">
    <property type="entry name" value="tRNA_anti-codon"/>
    <property type="match status" value="1"/>
</dbReference>
<feature type="domain" description="Aminoacyl-transfer RNA synthetases class-II family profile" evidence="11">
    <location>
        <begin position="108"/>
        <end position="422"/>
    </location>
</feature>
<dbReference type="SUPFAM" id="SSF55681">
    <property type="entry name" value="Class II aaRS and biotin synthetases"/>
    <property type="match status" value="1"/>
</dbReference>
<comment type="catalytic activity">
    <reaction evidence="9 10">
        <text>tRNA(Lys) + L-lysine + ATP = L-lysyl-tRNA(Lys) + AMP + diphosphate</text>
        <dbReference type="Rhea" id="RHEA:20792"/>
        <dbReference type="Rhea" id="RHEA-COMP:9696"/>
        <dbReference type="Rhea" id="RHEA-COMP:9697"/>
        <dbReference type="ChEBI" id="CHEBI:30616"/>
        <dbReference type="ChEBI" id="CHEBI:32551"/>
        <dbReference type="ChEBI" id="CHEBI:33019"/>
        <dbReference type="ChEBI" id="CHEBI:78442"/>
        <dbReference type="ChEBI" id="CHEBI:78529"/>
        <dbReference type="ChEBI" id="CHEBI:456215"/>
        <dbReference type="EC" id="6.1.1.6"/>
    </reaction>
</comment>
<dbReference type="GO" id="GO:0046872">
    <property type="term" value="F:metal ion binding"/>
    <property type="evidence" value="ECO:0007669"/>
    <property type="project" value="UniProtKB-KW"/>
</dbReference>
<dbReference type="PANTHER" id="PTHR42918:SF15">
    <property type="entry name" value="LYSINE--TRNA LIGASE, CHLOROPLASTIC_MITOCHONDRIAL"/>
    <property type="match status" value="1"/>
</dbReference>
<dbReference type="InterPro" id="IPR045864">
    <property type="entry name" value="aa-tRNA-synth_II/BPL/LPL"/>
</dbReference>
<dbReference type="GO" id="GO:0005829">
    <property type="term" value="C:cytosol"/>
    <property type="evidence" value="ECO:0007669"/>
    <property type="project" value="TreeGrafter"/>
</dbReference>
<evidence type="ECO:0000256" key="3">
    <source>
        <dbReference type="ARBA" id="ARBA00022598"/>
    </source>
</evidence>
<dbReference type="InterPro" id="IPR044136">
    <property type="entry name" value="Lys-tRNA-ligase_II_N"/>
</dbReference>
<dbReference type="GO" id="GO:0000049">
    <property type="term" value="F:tRNA binding"/>
    <property type="evidence" value="ECO:0007669"/>
    <property type="project" value="TreeGrafter"/>
</dbReference>
<keyword evidence="4" id="KW-0479">Metal-binding</keyword>
<proteinExistence type="inferred from homology"/>
<evidence type="ECO:0000256" key="10">
    <source>
        <dbReference type="RuleBase" id="RU003748"/>
    </source>
</evidence>
<evidence type="ECO:0000256" key="8">
    <source>
        <dbReference type="ARBA" id="ARBA00030563"/>
    </source>
</evidence>
<sequence length="427" mass="48637">MTLRRMGKASFINLQDGSGQIQVHLRRDILDQEYELVRDLDMGDFLGAQGPLFLTRTGEITLEAHEVSFLAKAMRPLPEKWHGLSDVEIRHRQRYLDLITNQEAKQNFQTRSRIISAIRRFMDARGFMEVETPVLVPVAAGAMAQPFATHHNALDRDLYLRIATELYLKRLIVGGLDKVYEIGRVFRNEGIDQDHNPEFTLLESYEAYADYNDVMCMVEDMVCSVAQEVLGTAQVQYGDNVIDFTPPWKRVSLREEVQRSAGIDFQDFPDASSLEERIKELGIVAEGRSSRGRLIDKLVSACVEPQLIQPTFLLDYPLDMSPLAKQSPDDPTMVERFEGFAAGMEIANAFTELNDPDEQRRRFMEQEALRGLVDEDLDRLDEDYLLALEHGMPPTGGLGIGIDRLTMLLTGQQSIREVILFPQLRER</sequence>
<dbReference type="EMBL" id="CASHTH010004203">
    <property type="protein sequence ID" value="CAI8054631.1"/>
    <property type="molecule type" value="Genomic_DNA"/>
</dbReference>
<dbReference type="AlphaFoldDB" id="A0AA35TVT1"/>
<dbReference type="Proteomes" id="UP001174909">
    <property type="component" value="Unassembled WGS sequence"/>
</dbReference>
<dbReference type="InterPro" id="IPR018149">
    <property type="entry name" value="Lys-tRNA-synth_II_C"/>
</dbReference>
<reference evidence="12" key="1">
    <citation type="submission" date="2023-03" db="EMBL/GenBank/DDBJ databases">
        <authorList>
            <person name="Steffen K."/>
            <person name="Cardenas P."/>
        </authorList>
    </citation>
    <scope>NUCLEOTIDE SEQUENCE</scope>
</reference>
<dbReference type="PRINTS" id="PR00982">
    <property type="entry name" value="TRNASYNTHLYS"/>
</dbReference>
<dbReference type="EC" id="6.1.1.6" evidence="1 10"/>
<dbReference type="NCBIfam" id="NF001756">
    <property type="entry name" value="PRK00484.1"/>
    <property type="match status" value="1"/>
</dbReference>
<evidence type="ECO:0000256" key="7">
    <source>
        <dbReference type="ARBA" id="ARBA00023146"/>
    </source>
</evidence>
<dbReference type="HAMAP" id="MF_00252">
    <property type="entry name" value="Lys_tRNA_synth_class2"/>
    <property type="match status" value="1"/>
</dbReference>
<dbReference type="CDD" id="cd00775">
    <property type="entry name" value="LysRS_core"/>
    <property type="match status" value="1"/>
</dbReference>
<dbReference type="CDD" id="cd04322">
    <property type="entry name" value="LysRS_N"/>
    <property type="match status" value="1"/>
</dbReference>
<keyword evidence="7" id="KW-0030">Aminoacyl-tRNA synthetase</keyword>
<dbReference type="Pfam" id="PF00152">
    <property type="entry name" value="tRNA-synt_2"/>
    <property type="match status" value="1"/>
</dbReference>
<evidence type="ECO:0000256" key="2">
    <source>
        <dbReference type="ARBA" id="ARBA00015745"/>
    </source>
</evidence>
<evidence type="ECO:0000256" key="9">
    <source>
        <dbReference type="ARBA" id="ARBA00048573"/>
    </source>
</evidence>
<dbReference type="SUPFAM" id="SSF50249">
    <property type="entry name" value="Nucleic acid-binding proteins"/>
    <property type="match status" value="1"/>
</dbReference>